<keyword evidence="3" id="KW-1185">Reference proteome</keyword>
<proteinExistence type="predicted"/>
<evidence type="ECO:0000313" key="2">
    <source>
        <dbReference type="EMBL" id="KAI1614892.1"/>
    </source>
</evidence>
<organism evidence="2 3">
    <name type="scientific">Exophiala viscosa</name>
    <dbReference type="NCBI Taxonomy" id="2486360"/>
    <lineage>
        <taxon>Eukaryota</taxon>
        <taxon>Fungi</taxon>
        <taxon>Dikarya</taxon>
        <taxon>Ascomycota</taxon>
        <taxon>Pezizomycotina</taxon>
        <taxon>Eurotiomycetes</taxon>
        <taxon>Chaetothyriomycetidae</taxon>
        <taxon>Chaetothyriales</taxon>
        <taxon>Herpotrichiellaceae</taxon>
        <taxon>Exophiala</taxon>
    </lineage>
</organism>
<dbReference type="EMBL" id="MU404352">
    <property type="protein sequence ID" value="KAI1614892.1"/>
    <property type="molecule type" value="Genomic_DNA"/>
</dbReference>
<sequence length="226" mass="23672">MSKHSCTTAQCPPLSLGLLQWGILNPVESRTFALRVLWVKGVSSLFSLFSCAMMEMRREPQLNSQRTPSDTDKTILAKYSAATTAMRPQALFLPSILLAAFSGLVAGQDNEPDYVGTAILKEVSKRGSAPTPTCATGNFLCVYFAGQSCINVNGGDTCCVDGSGICSNGFECGTGVAAGRCCQSGITPAQCAAAVIVGTATTRPPVPSPTKTTKTKAAKHTTTKHK</sequence>
<comment type="caution">
    <text evidence="2">The sequence shown here is derived from an EMBL/GenBank/DDBJ whole genome shotgun (WGS) entry which is preliminary data.</text>
</comment>
<name>A0AAN6E0C3_9EURO</name>
<evidence type="ECO:0000313" key="3">
    <source>
        <dbReference type="Proteomes" id="UP001203852"/>
    </source>
</evidence>
<reference evidence="2" key="1">
    <citation type="journal article" date="2022" name="bioRxiv">
        <title>Deciphering the potential niche of two novel black yeast fungi from a biological soil crust based on their genomes, phenotypes, and melanin regulation.</title>
        <authorList>
            <consortium name="DOE Joint Genome Institute"/>
            <person name="Carr E.C."/>
            <person name="Barton Q."/>
            <person name="Grambo S."/>
            <person name="Sullivan M."/>
            <person name="Renfro C.M."/>
            <person name="Kuo A."/>
            <person name="Pangilinan J."/>
            <person name="Lipzen A."/>
            <person name="Keymanesh K."/>
            <person name="Savage E."/>
            <person name="Barry K."/>
            <person name="Grigoriev I.V."/>
            <person name="Riekhof W.R."/>
            <person name="Harris S.S."/>
        </authorList>
    </citation>
    <scope>NUCLEOTIDE SEQUENCE</scope>
    <source>
        <strain evidence="2">JF 03-4F</strain>
    </source>
</reference>
<feature type="compositionally biased region" description="Basic residues" evidence="1">
    <location>
        <begin position="213"/>
        <end position="226"/>
    </location>
</feature>
<dbReference type="Proteomes" id="UP001203852">
    <property type="component" value="Unassembled WGS sequence"/>
</dbReference>
<evidence type="ECO:0000256" key="1">
    <source>
        <dbReference type="SAM" id="MobiDB-lite"/>
    </source>
</evidence>
<dbReference type="AlphaFoldDB" id="A0AAN6E0C3"/>
<accession>A0AAN6E0C3</accession>
<feature type="region of interest" description="Disordered" evidence="1">
    <location>
        <begin position="202"/>
        <end position="226"/>
    </location>
</feature>
<gene>
    <name evidence="2" type="ORF">EDD36DRAFT_167988</name>
</gene>
<protein>
    <submittedName>
        <fullName evidence="2">Uncharacterized protein</fullName>
    </submittedName>
</protein>